<feature type="compositionally biased region" description="Basic residues" evidence="1">
    <location>
        <begin position="378"/>
        <end position="389"/>
    </location>
</feature>
<keyword evidence="3" id="KW-1185">Reference proteome</keyword>
<feature type="region of interest" description="Disordered" evidence="1">
    <location>
        <begin position="502"/>
        <end position="661"/>
    </location>
</feature>
<name>A0A9P6KKI5_9PLEO</name>
<feature type="compositionally biased region" description="Polar residues" evidence="1">
    <location>
        <begin position="502"/>
        <end position="524"/>
    </location>
</feature>
<dbReference type="Proteomes" id="UP000756921">
    <property type="component" value="Unassembled WGS sequence"/>
</dbReference>
<evidence type="ECO:0000313" key="3">
    <source>
        <dbReference type="Proteomes" id="UP000756921"/>
    </source>
</evidence>
<feature type="compositionally biased region" description="Low complexity" evidence="1">
    <location>
        <begin position="548"/>
        <end position="570"/>
    </location>
</feature>
<gene>
    <name evidence="2" type="ORF">PMIN01_12368</name>
</gene>
<reference evidence="2" key="1">
    <citation type="journal article" date="2020" name="Mol. Plant Microbe Interact.">
        <title>Genome Sequence of the Biocontrol Agent Coniothyrium minitans strain Conio (IMI 134523).</title>
        <authorList>
            <person name="Patel D."/>
            <person name="Shittu T.A."/>
            <person name="Baroncelli R."/>
            <person name="Muthumeenakshi S."/>
            <person name="Osborne T.H."/>
            <person name="Janganan T.K."/>
            <person name="Sreenivasaprasad S."/>
        </authorList>
    </citation>
    <scope>NUCLEOTIDE SEQUENCE</scope>
    <source>
        <strain evidence="2">Conio</strain>
    </source>
</reference>
<feature type="compositionally biased region" description="Pro residues" evidence="1">
    <location>
        <begin position="413"/>
        <end position="425"/>
    </location>
</feature>
<feature type="compositionally biased region" description="Gly residues" evidence="1">
    <location>
        <begin position="634"/>
        <end position="643"/>
    </location>
</feature>
<protein>
    <submittedName>
        <fullName evidence="2">Uncharacterized protein</fullName>
    </submittedName>
</protein>
<feature type="compositionally biased region" description="Gly residues" evidence="1">
    <location>
        <begin position="650"/>
        <end position="661"/>
    </location>
</feature>
<feature type="compositionally biased region" description="Pro residues" evidence="1">
    <location>
        <begin position="527"/>
        <end position="537"/>
    </location>
</feature>
<feature type="compositionally biased region" description="Polar residues" evidence="1">
    <location>
        <begin position="571"/>
        <end position="580"/>
    </location>
</feature>
<accession>A0A9P6KKI5</accession>
<dbReference type="OrthoDB" id="62952at2759"/>
<dbReference type="EMBL" id="WJXW01000016">
    <property type="protein sequence ID" value="KAF9729504.1"/>
    <property type="molecule type" value="Genomic_DNA"/>
</dbReference>
<feature type="region of interest" description="Disordered" evidence="1">
    <location>
        <begin position="375"/>
        <end position="425"/>
    </location>
</feature>
<organism evidence="2 3">
    <name type="scientific">Paraphaeosphaeria minitans</name>
    <dbReference type="NCBI Taxonomy" id="565426"/>
    <lineage>
        <taxon>Eukaryota</taxon>
        <taxon>Fungi</taxon>
        <taxon>Dikarya</taxon>
        <taxon>Ascomycota</taxon>
        <taxon>Pezizomycotina</taxon>
        <taxon>Dothideomycetes</taxon>
        <taxon>Pleosporomycetidae</taxon>
        <taxon>Pleosporales</taxon>
        <taxon>Massarineae</taxon>
        <taxon>Didymosphaeriaceae</taxon>
        <taxon>Paraphaeosphaeria</taxon>
    </lineage>
</organism>
<sequence>MALPKSGLFSLPAEIRNTIYDQTFDADISNADMLALMKTSQQLHLEAGSRFYANNPFTVSFPDPSVPGATVLPPINDRYLPFLKNLGVEISAGCATRPRVQEIAAAIKRLTTIGAEFDKISFLIQFPPELSFFLQNKYDDPILDKSHPITTALQHLLDSGVSKVVRIWMNGAWFAPGLATMMKAHYGSSLKFMLINREHRIIELGDPVMYERASTGLCSCTPLRIFGMAEDGGNDLNTAVGLDLGMVAHVLELDRTEHEPFLDADEDIDTKSEEDLTDEDNIDMEDLIALDSADVDAITESEWTLSLDWDCTHNLSRFFVRSSAYFGADLAYIAPHIALLPGMKAPELPEAINPVVGEDPNLKIRQRFSRIPQLSPRIHGRRPRARKQPATHAYSNDGNDESDKHKGAYASPLPKPLFTAPPPPHAPLYRFKPGFQAVPTTLTTTTNLVPPVLLASSDGLRDTRAFPDRTSPLFNDASLADIQAAIHAAIPVHTARYKTRLNLNRESPNSHPRPTTPSSKGSSRPSPATPPPKPTPTPTNEQSEEATRPFLPRARTAPLPLPTRLALRTRSQSPARSSTRPGKKRRSAPAPAWSGSHPSGSEDGERGRSRTRPAISRPMLQHPILVAGVDVGEGRAGGSGEGVGMPSRGCKGGSRGVVGIE</sequence>
<evidence type="ECO:0000313" key="2">
    <source>
        <dbReference type="EMBL" id="KAF9729504.1"/>
    </source>
</evidence>
<evidence type="ECO:0000256" key="1">
    <source>
        <dbReference type="SAM" id="MobiDB-lite"/>
    </source>
</evidence>
<dbReference type="AlphaFoldDB" id="A0A9P6KKI5"/>
<proteinExistence type="predicted"/>
<comment type="caution">
    <text evidence="2">The sequence shown here is derived from an EMBL/GenBank/DDBJ whole genome shotgun (WGS) entry which is preliminary data.</text>
</comment>